<dbReference type="RefSeq" id="XP_019853624.1">
    <property type="nucleotide sequence ID" value="XM_019998065.1"/>
</dbReference>
<evidence type="ECO:0000256" key="1">
    <source>
        <dbReference type="ARBA" id="ARBA00022574"/>
    </source>
</evidence>
<sequence length="297" mass="32962">MLFKLLLILVFSLCYLSVLAVIISSPISLLVSHSNEGESGLDDESQDITGVLEFFEYNENDSDSSTSESASHTHQELELPKEPFQLRQEIASHSLEVPEFDIGSSHSGGISHASSGRRSSQHTLNFPNQFIPGWTPPTWDFSPQVAEVLKHYAGKGDVQMSVTIILVFGERVSKLIPEVTLLQWFHSYIDLLTQYQLLNEAVYITKNCPLKQIKEISQSSTLYNIGCGRCNKPIPPANIMCQKCEGRLNICSVCHAPVKGLYSMCEVCGHGGHMSHLKEWFSINSWCPSGCGHNCVT</sequence>
<keyword evidence="2" id="KW-0677">Repeat</keyword>
<dbReference type="GO" id="GO:0005774">
    <property type="term" value="C:vacuolar membrane"/>
    <property type="evidence" value="ECO:0007669"/>
    <property type="project" value="TreeGrafter"/>
</dbReference>
<feature type="signal peptide" evidence="3">
    <location>
        <begin position="1"/>
        <end position="20"/>
    </location>
</feature>
<name>A0AAN0J9C5_AMPQE</name>
<proteinExistence type="predicted"/>
<dbReference type="InterPro" id="IPR037590">
    <property type="entry name" value="WDR24"/>
</dbReference>
<dbReference type="GO" id="GO:1904263">
    <property type="term" value="P:positive regulation of TORC1 signaling"/>
    <property type="evidence" value="ECO:0007669"/>
    <property type="project" value="TreeGrafter"/>
</dbReference>
<evidence type="ECO:0000313" key="6">
    <source>
        <dbReference type="Proteomes" id="UP000007879"/>
    </source>
</evidence>
<evidence type="ECO:0000313" key="5">
    <source>
        <dbReference type="EnsemblMetazoa" id="XP_019853624.1"/>
    </source>
</evidence>
<reference evidence="6" key="1">
    <citation type="journal article" date="2010" name="Nature">
        <title>The Amphimedon queenslandica genome and the evolution of animal complexity.</title>
        <authorList>
            <person name="Srivastava M."/>
            <person name="Simakov O."/>
            <person name="Chapman J."/>
            <person name="Fahey B."/>
            <person name="Gauthier M.E."/>
            <person name="Mitros T."/>
            <person name="Richards G.S."/>
            <person name="Conaco C."/>
            <person name="Dacre M."/>
            <person name="Hellsten U."/>
            <person name="Larroux C."/>
            <person name="Putnam N.H."/>
            <person name="Stanke M."/>
            <person name="Adamska M."/>
            <person name="Darling A."/>
            <person name="Degnan S.M."/>
            <person name="Oakley T.H."/>
            <person name="Plachetzki D.C."/>
            <person name="Zhai Y."/>
            <person name="Adamski M."/>
            <person name="Calcino A."/>
            <person name="Cummins S.F."/>
            <person name="Goodstein D.M."/>
            <person name="Harris C."/>
            <person name="Jackson D.J."/>
            <person name="Leys S.P."/>
            <person name="Shu S."/>
            <person name="Woodcroft B.J."/>
            <person name="Vervoort M."/>
            <person name="Kosik K.S."/>
            <person name="Manning G."/>
            <person name="Degnan B.M."/>
            <person name="Rokhsar D.S."/>
        </authorList>
    </citation>
    <scope>NUCLEOTIDE SEQUENCE [LARGE SCALE GENOMIC DNA]</scope>
</reference>
<keyword evidence="3" id="KW-0732">Signal</keyword>
<dbReference type="GO" id="GO:0016239">
    <property type="term" value="P:positive regulation of macroautophagy"/>
    <property type="evidence" value="ECO:0007669"/>
    <property type="project" value="TreeGrafter"/>
</dbReference>
<dbReference type="PANTHER" id="PTHR46200:SF1">
    <property type="entry name" value="GATOR COMPLEX PROTEIN WDR24"/>
    <property type="match status" value="1"/>
</dbReference>
<dbReference type="InterPro" id="IPR049566">
    <property type="entry name" value="WDR59_RTC1-like_RING_Znf"/>
</dbReference>
<keyword evidence="1" id="KW-0853">WD repeat</keyword>
<accession>A0AAN0J9C5</accession>
<dbReference type="Pfam" id="PF17120">
    <property type="entry name" value="zf-RING_16"/>
    <property type="match status" value="1"/>
</dbReference>
<dbReference type="KEGG" id="aqu:109582967"/>
<reference evidence="5" key="2">
    <citation type="submission" date="2024-06" db="UniProtKB">
        <authorList>
            <consortium name="EnsemblMetazoa"/>
        </authorList>
    </citation>
    <scope>IDENTIFICATION</scope>
</reference>
<keyword evidence="6" id="KW-1185">Reference proteome</keyword>
<dbReference type="PANTHER" id="PTHR46200">
    <property type="entry name" value="GATOR COMPLEX PROTEIN WDR24"/>
    <property type="match status" value="1"/>
</dbReference>
<dbReference type="GO" id="GO:0005829">
    <property type="term" value="C:cytosol"/>
    <property type="evidence" value="ECO:0007669"/>
    <property type="project" value="TreeGrafter"/>
</dbReference>
<feature type="chain" id="PRO_5042981941" description="WDR59/RTC1-like RING zinc finger domain-containing protein" evidence="3">
    <location>
        <begin position="21"/>
        <end position="297"/>
    </location>
</feature>
<dbReference type="GeneID" id="109582967"/>
<organism evidence="5 6">
    <name type="scientific">Amphimedon queenslandica</name>
    <name type="common">Sponge</name>
    <dbReference type="NCBI Taxonomy" id="400682"/>
    <lineage>
        <taxon>Eukaryota</taxon>
        <taxon>Metazoa</taxon>
        <taxon>Porifera</taxon>
        <taxon>Demospongiae</taxon>
        <taxon>Heteroscleromorpha</taxon>
        <taxon>Haplosclerida</taxon>
        <taxon>Niphatidae</taxon>
        <taxon>Amphimedon</taxon>
    </lineage>
</organism>
<dbReference type="EnsemblMetazoa" id="XM_019998065.1">
    <property type="protein sequence ID" value="XP_019853624.1"/>
    <property type="gene ID" value="LOC109582967"/>
</dbReference>
<dbReference type="Proteomes" id="UP000007879">
    <property type="component" value="Unassembled WGS sequence"/>
</dbReference>
<dbReference type="AlphaFoldDB" id="A0AAN0J9C5"/>
<evidence type="ECO:0000256" key="2">
    <source>
        <dbReference type="ARBA" id="ARBA00022737"/>
    </source>
</evidence>
<protein>
    <recommendedName>
        <fullName evidence="4">WDR59/RTC1-like RING zinc finger domain-containing protein</fullName>
    </recommendedName>
</protein>
<evidence type="ECO:0000256" key="3">
    <source>
        <dbReference type="SAM" id="SignalP"/>
    </source>
</evidence>
<feature type="domain" description="WDR59/RTC1-like RING zinc finger" evidence="4">
    <location>
        <begin position="249"/>
        <end position="296"/>
    </location>
</feature>
<dbReference type="GO" id="GO:0061700">
    <property type="term" value="C:GATOR2 complex"/>
    <property type="evidence" value="ECO:0007669"/>
    <property type="project" value="TreeGrafter"/>
</dbReference>
<evidence type="ECO:0000259" key="4">
    <source>
        <dbReference type="Pfam" id="PF17120"/>
    </source>
</evidence>
<dbReference type="CDD" id="cd16693">
    <property type="entry name" value="mRING-H2-C3H3C2_WDR24"/>
    <property type="match status" value="1"/>
</dbReference>